<proteinExistence type="predicted"/>
<feature type="transmembrane region" description="Helical" evidence="1">
    <location>
        <begin position="143"/>
        <end position="163"/>
    </location>
</feature>
<name>A0A1P8WP71_9PLAN</name>
<reference evidence="2 3" key="1">
    <citation type="journal article" date="2016" name="Front. Microbiol.">
        <title>Fuerstia marisgermanicae gen. nov., sp. nov., an Unusual Member of the Phylum Planctomycetes from the German Wadden Sea.</title>
        <authorList>
            <person name="Kohn T."/>
            <person name="Heuer A."/>
            <person name="Jogler M."/>
            <person name="Vollmers J."/>
            <person name="Boedeker C."/>
            <person name="Bunk B."/>
            <person name="Rast P."/>
            <person name="Borchert D."/>
            <person name="Glockner I."/>
            <person name="Freese H.M."/>
            <person name="Klenk H.P."/>
            <person name="Overmann J."/>
            <person name="Kaster A.K."/>
            <person name="Rohde M."/>
            <person name="Wiegand S."/>
            <person name="Jogler C."/>
        </authorList>
    </citation>
    <scope>NUCLEOTIDE SEQUENCE [LARGE SCALE GENOMIC DNA]</scope>
    <source>
        <strain evidence="2 3">NH11</strain>
    </source>
</reference>
<dbReference type="KEGG" id="fmr:Fuma_05514"/>
<evidence type="ECO:0008006" key="4">
    <source>
        <dbReference type="Google" id="ProtNLM"/>
    </source>
</evidence>
<dbReference type="AlphaFoldDB" id="A0A1P8WP71"/>
<evidence type="ECO:0000313" key="2">
    <source>
        <dbReference type="EMBL" id="APZ95851.1"/>
    </source>
</evidence>
<evidence type="ECO:0000313" key="3">
    <source>
        <dbReference type="Proteomes" id="UP000187735"/>
    </source>
</evidence>
<keyword evidence="1" id="KW-1133">Transmembrane helix</keyword>
<gene>
    <name evidence="2" type="ORF">Fuma_05514</name>
</gene>
<organism evidence="2 3">
    <name type="scientific">Fuerstiella marisgermanici</name>
    <dbReference type="NCBI Taxonomy" id="1891926"/>
    <lineage>
        <taxon>Bacteria</taxon>
        <taxon>Pseudomonadati</taxon>
        <taxon>Planctomycetota</taxon>
        <taxon>Planctomycetia</taxon>
        <taxon>Planctomycetales</taxon>
        <taxon>Planctomycetaceae</taxon>
        <taxon>Fuerstiella</taxon>
    </lineage>
</organism>
<dbReference type="Proteomes" id="UP000187735">
    <property type="component" value="Chromosome"/>
</dbReference>
<keyword evidence="3" id="KW-1185">Reference proteome</keyword>
<keyword evidence="1" id="KW-0472">Membrane</keyword>
<feature type="transmembrane region" description="Helical" evidence="1">
    <location>
        <begin position="183"/>
        <end position="205"/>
    </location>
</feature>
<protein>
    <recommendedName>
        <fullName evidence="4">MotA/TolQ/ExbB proton channel domain-containing protein</fullName>
    </recommendedName>
</protein>
<keyword evidence="1" id="KW-0812">Transmembrane</keyword>
<feature type="transmembrane region" description="Helical" evidence="1">
    <location>
        <begin position="21"/>
        <end position="37"/>
    </location>
</feature>
<accession>A0A1P8WP71</accession>
<evidence type="ECO:0000256" key="1">
    <source>
        <dbReference type="SAM" id="Phobius"/>
    </source>
</evidence>
<sequence>MQSPSEPLFTRWRATHLWQPFSLIVCFALTAALGIWIEQATLLLTSFLVICALGGQWVVYNFWSGHNRQIHATEIDIDRCLRMTAQQVRGLPGGERASIFLQILKLVINRAESKRGIEHHAILAAFRNRALEKPRCIHRLGKTMVSFGMAGTLVGLSMTMYAASDVVENAESVQALTAALVPAFGGLSMAFSTTLVAVLLGTVWLGSQAQHCHDAINLYFDQLDGYLGGFQFGDR</sequence>
<dbReference type="EMBL" id="CP017641">
    <property type="protein sequence ID" value="APZ95851.1"/>
    <property type="molecule type" value="Genomic_DNA"/>
</dbReference>
<feature type="transmembrane region" description="Helical" evidence="1">
    <location>
        <begin position="43"/>
        <end position="63"/>
    </location>
</feature>
<dbReference type="STRING" id="1891926.Fuma_05514"/>